<organism evidence="2">
    <name type="scientific">Chromera velia CCMP2878</name>
    <dbReference type="NCBI Taxonomy" id="1169474"/>
    <lineage>
        <taxon>Eukaryota</taxon>
        <taxon>Sar</taxon>
        <taxon>Alveolata</taxon>
        <taxon>Colpodellida</taxon>
        <taxon>Chromeraceae</taxon>
        <taxon>Chromera</taxon>
    </lineage>
</organism>
<sequence>MVFCTMMACSDYGEPHCTSRATPSTTAEILTAAPTDAPSASTAAVSVSVSSPPLLSRERRVPDQLLSGRLLQEGETEDIESPHRQLQTAQCTCRRPGTPSGAPPSVAGYCFLDLTLCGDFCDTVYGRGGPNRVCLPAPPRRDPRDPSSPRPVRLLQDEEIMDTPTVPLPTAEEHADLLPEGARL</sequence>
<name>A0A0G4HKL5_9ALVE</name>
<feature type="region of interest" description="Disordered" evidence="1">
    <location>
        <begin position="136"/>
        <end position="160"/>
    </location>
</feature>
<dbReference type="EMBL" id="CDMZ01002975">
    <property type="protein sequence ID" value="CEM44622.1"/>
    <property type="molecule type" value="Genomic_DNA"/>
</dbReference>
<evidence type="ECO:0000256" key="1">
    <source>
        <dbReference type="SAM" id="MobiDB-lite"/>
    </source>
</evidence>
<feature type="compositionally biased region" description="Low complexity" evidence="1">
    <location>
        <begin position="34"/>
        <end position="55"/>
    </location>
</feature>
<feature type="region of interest" description="Disordered" evidence="1">
    <location>
        <begin position="34"/>
        <end position="59"/>
    </location>
</feature>
<dbReference type="VEuPathDB" id="CryptoDB:Cvel_28480"/>
<evidence type="ECO:0000313" key="2">
    <source>
        <dbReference type="EMBL" id="CEM44622.1"/>
    </source>
</evidence>
<proteinExistence type="predicted"/>
<reference evidence="2" key="1">
    <citation type="submission" date="2014-11" db="EMBL/GenBank/DDBJ databases">
        <authorList>
            <person name="Otto D Thomas"/>
            <person name="Naeem Raeece"/>
        </authorList>
    </citation>
    <scope>NUCLEOTIDE SEQUENCE</scope>
</reference>
<gene>
    <name evidence="2" type="ORF">Cvel_28480</name>
</gene>
<dbReference type="AlphaFoldDB" id="A0A0G4HKL5"/>
<feature type="region of interest" description="Disordered" evidence="1">
    <location>
        <begin position="165"/>
        <end position="184"/>
    </location>
</feature>
<accession>A0A0G4HKL5</accession>
<feature type="compositionally biased region" description="Basic and acidic residues" evidence="1">
    <location>
        <begin position="171"/>
        <end position="184"/>
    </location>
</feature>
<protein>
    <submittedName>
        <fullName evidence="2">Uncharacterized protein</fullName>
    </submittedName>
</protein>